<dbReference type="NCBIfam" id="TIGR01726">
    <property type="entry name" value="HEQRo_perm_3TM"/>
    <property type="match status" value="1"/>
</dbReference>
<dbReference type="CDD" id="cd06261">
    <property type="entry name" value="TM_PBP2"/>
    <property type="match status" value="1"/>
</dbReference>
<keyword evidence="6 9" id="KW-0812">Transmembrane</keyword>
<feature type="transmembrane region" description="Helical" evidence="9">
    <location>
        <begin position="12"/>
        <end position="36"/>
    </location>
</feature>
<dbReference type="STRING" id="1114924.SAMN05216258_108187"/>
<evidence type="ECO:0000256" key="9">
    <source>
        <dbReference type="RuleBase" id="RU363032"/>
    </source>
</evidence>
<organism evidence="11 12">
    <name type="scientific">Albimonas pacifica</name>
    <dbReference type="NCBI Taxonomy" id="1114924"/>
    <lineage>
        <taxon>Bacteria</taxon>
        <taxon>Pseudomonadati</taxon>
        <taxon>Pseudomonadota</taxon>
        <taxon>Alphaproteobacteria</taxon>
        <taxon>Rhodobacterales</taxon>
        <taxon>Paracoccaceae</taxon>
        <taxon>Albimonas</taxon>
    </lineage>
</organism>
<evidence type="ECO:0000256" key="3">
    <source>
        <dbReference type="ARBA" id="ARBA00022448"/>
    </source>
</evidence>
<dbReference type="AlphaFoldDB" id="A0A1I3JWD6"/>
<accession>A0A1I3JWD6</accession>
<keyword evidence="5" id="KW-0997">Cell inner membrane</keyword>
<evidence type="ECO:0000259" key="10">
    <source>
        <dbReference type="PROSITE" id="PS50928"/>
    </source>
</evidence>
<dbReference type="Gene3D" id="1.10.3720.10">
    <property type="entry name" value="MetI-like"/>
    <property type="match status" value="1"/>
</dbReference>
<dbReference type="SUPFAM" id="SSF161098">
    <property type="entry name" value="MetI-like"/>
    <property type="match status" value="1"/>
</dbReference>
<evidence type="ECO:0000256" key="4">
    <source>
        <dbReference type="ARBA" id="ARBA00022475"/>
    </source>
</evidence>
<feature type="transmembrane region" description="Helical" evidence="9">
    <location>
        <begin position="57"/>
        <end position="75"/>
    </location>
</feature>
<feature type="transmembrane region" description="Helical" evidence="9">
    <location>
        <begin position="195"/>
        <end position="216"/>
    </location>
</feature>
<keyword evidence="3 9" id="KW-0813">Transport</keyword>
<name>A0A1I3JWD6_9RHOB</name>
<dbReference type="InterPro" id="IPR000515">
    <property type="entry name" value="MetI-like"/>
</dbReference>
<keyword evidence="8 9" id="KW-0472">Membrane</keyword>
<dbReference type="EMBL" id="FOQH01000008">
    <property type="protein sequence ID" value="SFI64533.1"/>
    <property type="molecule type" value="Genomic_DNA"/>
</dbReference>
<dbReference type="InterPro" id="IPR035906">
    <property type="entry name" value="MetI-like_sf"/>
</dbReference>
<evidence type="ECO:0000256" key="5">
    <source>
        <dbReference type="ARBA" id="ARBA00022519"/>
    </source>
</evidence>
<comment type="similarity">
    <text evidence="2">Belongs to the binding-protein-dependent transport system permease family. HisMQ subfamily.</text>
</comment>
<evidence type="ECO:0000313" key="12">
    <source>
        <dbReference type="Proteomes" id="UP000199377"/>
    </source>
</evidence>
<feature type="domain" description="ABC transmembrane type-1" evidence="10">
    <location>
        <begin position="17"/>
        <end position="214"/>
    </location>
</feature>
<dbReference type="PANTHER" id="PTHR30614">
    <property type="entry name" value="MEMBRANE COMPONENT OF AMINO ACID ABC TRANSPORTER"/>
    <property type="match status" value="1"/>
</dbReference>
<evidence type="ECO:0000256" key="8">
    <source>
        <dbReference type="ARBA" id="ARBA00023136"/>
    </source>
</evidence>
<dbReference type="GO" id="GO:0006865">
    <property type="term" value="P:amino acid transport"/>
    <property type="evidence" value="ECO:0007669"/>
    <property type="project" value="TreeGrafter"/>
</dbReference>
<comment type="subcellular location">
    <subcellularLocation>
        <location evidence="1">Cell inner membrane</location>
        <topology evidence="1">Multi-pass membrane protein</topology>
    </subcellularLocation>
    <subcellularLocation>
        <location evidence="9">Cell membrane</location>
        <topology evidence="9">Multi-pass membrane protein</topology>
    </subcellularLocation>
</comment>
<keyword evidence="4" id="KW-1003">Cell membrane</keyword>
<evidence type="ECO:0000313" key="11">
    <source>
        <dbReference type="EMBL" id="SFI64533.1"/>
    </source>
</evidence>
<evidence type="ECO:0000256" key="6">
    <source>
        <dbReference type="ARBA" id="ARBA00022692"/>
    </source>
</evidence>
<keyword evidence="7 9" id="KW-1133">Transmembrane helix</keyword>
<dbReference type="GO" id="GO:0022857">
    <property type="term" value="F:transmembrane transporter activity"/>
    <property type="evidence" value="ECO:0007669"/>
    <property type="project" value="InterPro"/>
</dbReference>
<evidence type="ECO:0000256" key="2">
    <source>
        <dbReference type="ARBA" id="ARBA00010072"/>
    </source>
</evidence>
<dbReference type="PROSITE" id="PS50928">
    <property type="entry name" value="ABC_TM1"/>
    <property type="match status" value="1"/>
</dbReference>
<gene>
    <name evidence="11" type="ORF">SAMN05216258_108187</name>
</gene>
<keyword evidence="12" id="KW-1185">Reference proteome</keyword>
<dbReference type="GO" id="GO:0043190">
    <property type="term" value="C:ATP-binding cassette (ABC) transporter complex"/>
    <property type="evidence" value="ECO:0007669"/>
    <property type="project" value="InterPro"/>
</dbReference>
<reference evidence="11 12" key="1">
    <citation type="submission" date="2016-10" db="EMBL/GenBank/DDBJ databases">
        <authorList>
            <person name="de Groot N.N."/>
        </authorList>
    </citation>
    <scope>NUCLEOTIDE SEQUENCE [LARGE SCALE GENOMIC DNA]</scope>
    <source>
        <strain evidence="11 12">CGMCC 1.11030</strain>
    </source>
</reference>
<dbReference type="Proteomes" id="UP000199377">
    <property type="component" value="Unassembled WGS sequence"/>
</dbReference>
<dbReference type="PANTHER" id="PTHR30614:SF10">
    <property type="entry name" value="ARGININE ABC TRANSPORTER PERMEASE PROTEIN ARTM"/>
    <property type="match status" value="1"/>
</dbReference>
<sequence>MDLTLPLRHWEMFLHGVWVSVTLTLLSVVVGFALALPGALAQQRRSRLAFLPRGYAYFFRGTPLLAQTFLIYYGLGQFEFVRESWAWVFLKEAWWCALIAFSLNSGAYQTEILRGAFAMTPKGELEGAKALGMSERQTTWLVLLPSSLRRAMPQYGNEVVFQLHSSVVASVITIQDILGAGRTLNARYYVAYEGFVTAAILYMALTFLLVGAFRLLERRYLRHLLPPEELKKLQKGALGGAAFGSARV</sequence>
<protein>
    <submittedName>
        <fullName evidence="11">Arginine/ornithine transport system permease protein</fullName>
    </submittedName>
</protein>
<evidence type="ECO:0000256" key="7">
    <source>
        <dbReference type="ARBA" id="ARBA00022989"/>
    </source>
</evidence>
<dbReference type="OrthoDB" id="9814550at2"/>
<dbReference type="InterPro" id="IPR010065">
    <property type="entry name" value="AA_ABC_transptr_permease_3TM"/>
</dbReference>
<dbReference type="Pfam" id="PF00528">
    <property type="entry name" value="BPD_transp_1"/>
    <property type="match status" value="1"/>
</dbReference>
<proteinExistence type="inferred from homology"/>
<evidence type="ECO:0000256" key="1">
    <source>
        <dbReference type="ARBA" id="ARBA00004429"/>
    </source>
</evidence>
<dbReference type="RefSeq" id="WP_092861887.1">
    <property type="nucleotide sequence ID" value="NZ_FOQH01000008.1"/>
</dbReference>
<dbReference type="InterPro" id="IPR043429">
    <property type="entry name" value="ArtM/GltK/GlnP/TcyL/YhdX-like"/>
</dbReference>